<dbReference type="STRING" id="888268.A0A1E5UPE5"/>
<dbReference type="SUPFAM" id="SSF52047">
    <property type="entry name" value="RNI-like"/>
    <property type="match status" value="1"/>
</dbReference>
<feature type="domain" description="F-box/LRR-repeat protein 15/At3g58940/PEG3-like LRR" evidence="2">
    <location>
        <begin position="137"/>
        <end position="336"/>
    </location>
</feature>
<dbReference type="OrthoDB" id="615168at2759"/>
<evidence type="ECO:0000259" key="2">
    <source>
        <dbReference type="Pfam" id="PF24758"/>
    </source>
</evidence>
<keyword evidence="4" id="KW-1185">Reference proteome</keyword>
<organism evidence="3 4">
    <name type="scientific">Dichanthelium oligosanthes</name>
    <dbReference type="NCBI Taxonomy" id="888268"/>
    <lineage>
        <taxon>Eukaryota</taxon>
        <taxon>Viridiplantae</taxon>
        <taxon>Streptophyta</taxon>
        <taxon>Embryophyta</taxon>
        <taxon>Tracheophyta</taxon>
        <taxon>Spermatophyta</taxon>
        <taxon>Magnoliopsida</taxon>
        <taxon>Liliopsida</taxon>
        <taxon>Poales</taxon>
        <taxon>Poaceae</taxon>
        <taxon>PACMAD clade</taxon>
        <taxon>Panicoideae</taxon>
        <taxon>Panicodae</taxon>
        <taxon>Paniceae</taxon>
        <taxon>Dichantheliinae</taxon>
        <taxon>Dichanthelium</taxon>
    </lineage>
</organism>
<sequence>MNEAVVSRILAEHQGVGRRFNAPPHILADDAATSTLDGWLRSPALDNLQELDFCFIPYTLPRPLMPHSVMRFSSTLRVADFTYCQFPDDAAHHLHFPNLQHLSLISVSISEDSLHTLLAGCPALDTFVLMYCYEILPKPLMPPSALHFSPTLRVARFGYCRFPDAASHQVHFPNLQCLMLKLVTISEGSFHTMLSGCPVLNSLILIHSSGFCQFRINSLKLKHVEIHFHRSHTEIRLEKFIVENAPCLEILHYHAPYEDNMNISIISAPKLKILTRLTDNISRLELGKTVLRGPRVIRMATAMHSVKVLALRLDNLSLYMTINFMKCFPCLEKLDIKTYVATEIENMRLDNSLDRIDFPDFHLKKLRIRNYSGKGSHLAFAKFFVFNSSVLESLVLDVDPDKKECYWWIENQRRKLQLEKRASIGCQIEFSSDDCSDYLSD</sequence>
<dbReference type="Pfam" id="PF08387">
    <property type="entry name" value="FBD"/>
    <property type="match status" value="1"/>
</dbReference>
<dbReference type="PANTHER" id="PTHR32141">
    <property type="match status" value="1"/>
</dbReference>
<dbReference type="PANTHER" id="PTHR32141:SF160">
    <property type="entry name" value="F-BOX DOMAIN-CONTAINING PROTEIN"/>
    <property type="match status" value="1"/>
</dbReference>
<evidence type="ECO:0000313" key="3">
    <source>
        <dbReference type="EMBL" id="OEL14743.1"/>
    </source>
</evidence>
<evidence type="ECO:0000313" key="4">
    <source>
        <dbReference type="Proteomes" id="UP000095767"/>
    </source>
</evidence>
<feature type="domain" description="FBD" evidence="1">
    <location>
        <begin position="361"/>
        <end position="396"/>
    </location>
</feature>
<dbReference type="Gene3D" id="3.80.10.10">
    <property type="entry name" value="Ribonuclease Inhibitor"/>
    <property type="match status" value="1"/>
</dbReference>
<name>A0A1E5UPE5_9POAL</name>
<dbReference type="InterPro" id="IPR055411">
    <property type="entry name" value="LRR_FXL15/At3g58940/PEG3-like"/>
</dbReference>
<protein>
    <submittedName>
        <fullName evidence="3">Uncharacterized protein</fullName>
    </submittedName>
</protein>
<dbReference type="AlphaFoldDB" id="A0A1E5UPE5"/>
<dbReference type="InterPro" id="IPR055302">
    <property type="entry name" value="F-box_dom-containing"/>
</dbReference>
<dbReference type="Pfam" id="PF24758">
    <property type="entry name" value="LRR_At5g56370"/>
    <property type="match status" value="2"/>
</dbReference>
<dbReference type="Proteomes" id="UP000095767">
    <property type="component" value="Unassembled WGS sequence"/>
</dbReference>
<feature type="domain" description="F-box/LRR-repeat protein 15/At3g58940/PEG3-like LRR" evidence="2">
    <location>
        <begin position="36"/>
        <end position="133"/>
    </location>
</feature>
<dbReference type="InterPro" id="IPR032675">
    <property type="entry name" value="LRR_dom_sf"/>
</dbReference>
<dbReference type="InterPro" id="IPR006566">
    <property type="entry name" value="FBD"/>
</dbReference>
<reference evidence="3 4" key="1">
    <citation type="submission" date="2016-09" db="EMBL/GenBank/DDBJ databases">
        <title>The draft genome of Dichanthelium oligosanthes: A C3 panicoid grass species.</title>
        <authorList>
            <person name="Studer A.J."/>
            <person name="Schnable J.C."/>
            <person name="Brutnell T.P."/>
        </authorList>
    </citation>
    <scope>NUCLEOTIDE SEQUENCE [LARGE SCALE GENOMIC DNA]</scope>
    <source>
        <strain evidence="4">cv. Kellogg 1175</strain>
        <tissue evidence="3">Leaf</tissue>
    </source>
</reference>
<dbReference type="EMBL" id="LWDX02069126">
    <property type="protein sequence ID" value="OEL14743.1"/>
    <property type="molecule type" value="Genomic_DNA"/>
</dbReference>
<accession>A0A1E5UPE5</accession>
<comment type="caution">
    <text evidence="3">The sequence shown here is derived from an EMBL/GenBank/DDBJ whole genome shotgun (WGS) entry which is preliminary data.</text>
</comment>
<proteinExistence type="predicted"/>
<evidence type="ECO:0000259" key="1">
    <source>
        <dbReference type="Pfam" id="PF08387"/>
    </source>
</evidence>
<gene>
    <name evidence="3" type="ORF">BAE44_0024236</name>
</gene>